<reference evidence="3 4" key="1">
    <citation type="submission" date="2024-06" db="EMBL/GenBank/DDBJ databases">
        <title>The Natural Products Discovery Center: Release of the First 8490 Sequenced Strains for Exploring Actinobacteria Biosynthetic Diversity.</title>
        <authorList>
            <person name="Kalkreuter E."/>
            <person name="Kautsar S.A."/>
            <person name="Yang D."/>
            <person name="Bader C.D."/>
            <person name="Teijaro C.N."/>
            <person name="Fluegel L."/>
            <person name="Davis C.M."/>
            <person name="Simpson J.R."/>
            <person name="Lauterbach L."/>
            <person name="Steele A.D."/>
            <person name="Gui C."/>
            <person name="Meng S."/>
            <person name="Li G."/>
            <person name="Viehrig K."/>
            <person name="Ye F."/>
            <person name="Su P."/>
            <person name="Kiefer A.F."/>
            <person name="Nichols A."/>
            <person name="Cepeda A.J."/>
            <person name="Yan W."/>
            <person name="Fan B."/>
            <person name="Jiang Y."/>
            <person name="Adhikari A."/>
            <person name="Zheng C.-J."/>
            <person name="Schuster L."/>
            <person name="Cowan T.M."/>
            <person name="Smanski M.J."/>
            <person name="Chevrette M.G."/>
            <person name="De Carvalho L.P.S."/>
            <person name="Shen B."/>
        </authorList>
    </citation>
    <scope>NUCLEOTIDE SEQUENCE [LARGE SCALE GENOMIC DNA]</scope>
    <source>
        <strain evidence="3 4">NPDC045974</strain>
    </source>
</reference>
<accession>A0ABV3CFX3</accession>
<dbReference type="InterPro" id="IPR011050">
    <property type="entry name" value="Pectin_lyase_fold/virulence"/>
</dbReference>
<feature type="signal peptide" evidence="2">
    <location>
        <begin position="1"/>
        <end position="45"/>
    </location>
</feature>
<dbReference type="InterPro" id="IPR012334">
    <property type="entry name" value="Pectin_lyas_fold"/>
</dbReference>
<evidence type="ECO:0000256" key="2">
    <source>
        <dbReference type="SAM" id="SignalP"/>
    </source>
</evidence>
<keyword evidence="4" id="KW-1185">Reference proteome</keyword>
<sequence length="556" mass="57719">MSARRTKKQTPDRKGKGRHSRTMSAGRITAACAVAALATTAVVWAQSDEQAAQATQSGTAKAPSLALVNGKLSYTPDASKNRIPDFSPTGYKGGGVPLPAAAVAGRVDARGSGDDTPRIQAALDSAAKLKPSAAGVRGAVLLGPGTFRVTASLKLADGVVLRGSGTDVGNGGTLLKATGEPGSLITIGGDGAYTRTGPRVSIAGDVPVGATKVTLQDASSFKAGERIVVQRPTTQEWINAIGMNKIPGGESWKPNSGILAVRTVVAVSGKTLTLDAPITTAIEKKYSGGTAWHYTLDGQVTNAGVENLAADAKEFTLHPDYGRPEDGKNKDAGAFASRLVTVGAARDVWVKDVKLTRFGSGFYVNDNASRVTIERAADLDMAVPDGLAPPPAFMVGGQQVLVRDTTVTGDRVHAWTTQAFAAGPNVFTRSTATSVTGHGQVDAGPHMRWASGTLYDQLTINSTDGAFIAANAWDGGTGHGWQGANNMFWNTKAAKYAILTPPTANNWAYGITGKQVDGKHDHELPTPPALGTIVSPGKPVAPASLYEQQLSERHRP</sequence>
<evidence type="ECO:0000313" key="4">
    <source>
        <dbReference type="Proteomes" id="UP001551329"/>
    </source>
</evidence>
<dbReference type="RefSeq" id="WP_358473493.1">
    <property type="nucleotide sequence ID" value="NZ_JBEZAE010000018.1"/>
</dbReference>
<feature type="region of interest" description="Disordered" evidence="1">
    <location>
        <begin position="518"/>
        <end position="541"/>
    </location>
</feature>
<dbReference type="EMBL" id="JBEZAE010000018">
    <property type="protein sequence ID" value="MEU7073373.1"/>
    <property type="molecule type" value="Genomic_DNA"/>
</dbReference>
<dbReference type="Gene3D" id="2.160.20.10">
    <property type="entry name" value="Single-stranded right-handed beta-helix, Pectin lyase-like"/>
    <property type="match status" value="2"/>
</dbReference>
<evidence type="ECO:0000313" key="3">
    <source>
        <dbReference type="EMBL" id="MEU7073373.1"/>
    </source>
</evidence>
<proteinExistence type="predicted"/>
<evidence type="ECO:0008006" key="5">
    <source>
        <dbReference type="Google" id="ProtNLM"/>
    </source>
</evidence>
<organism evidence="3 4">
    <name type="scientific">Streptomyces narbonensis</name>
    <dbReference type="NCBI Taxonomy" id="67333"/>
    <lineage>
        <taxon>Bacteria</taxon>
        <taxon>Bacillati</taxon>
        <taxon>Actinomycetota</taxon>
        <taxon>Actinomycetes</taxon>
        <taxon>Kitasatosporales</taxon>
        <taxon>Streptomycetaceae</taxon>
        <taxon>Streptomyces</taxon>
    </lineage>
</organism>
<evidence type="ECO:0000256" key="1">
    <source>
        <dbReference type="SAM" id="MobiDB-lite"/>
    </source>
</evidence>
<protein>
    <recommendedName>
        <fullName evidence="5">Pectate lyase superfamily protein domain-containing protein</fullName>
    </recommendedName>
</protein>
<keyword evidence="2" id="KW-0732">Signal</keyword>
<feature type="chain" id="PRO_5047340432" description="Pectate lyase superfamily protein domain-containing protein" evidence="2">
    <location>
        <begin position="46"/>
        <end position="556"/>
    </location>
</feature>
<name>A0ABV3CFX3_9ACTN</name>
<comment type="caution">
    <text evidence="3">The sequence shown here is derived from an EMBL/GenBank/DDBJ whole genome shotgun (WGS) entry which is preliminary data.</text>
</comment>
<feature type="region of interest" description="Disordered" evidence="1">
    <location>
        <begin position="1"/>
        <end position="24"/>
    </location>
</feature>
<dbReference type="Proteomes" id="UP001551329">
    <property type="component" value="Unassembled WGS sequence"/>
</dbReference>
<gene>
    <name evidence="3" type="ORF">AB0A88_24950</name>
</gene>
<dbReference type="SUPFAM" id="SSF51126">
    <property type="entry name" value="Pectin lyase-like"/>
    <property type="match status" value="1"/>
</dbReference>